<evidence type="ECO:0000313" key="1">
    <source>
        <dbReference type="EMBL" id="KAF2716799.1"/>
    </source>
</evidence>
<evidence type="ECO:0000313" key="2">
    <source>
        <dbReference type="Proteomes" id="UP000799441"/>
    </source>
</evidence>
<protein>
    <submittedName>
        <fullName evidence="1">Uncharacterized protein</fullName>
    </submittedName>
</protein>
<name>A0A9P4PZ91_9PEZI</name>
<accession>A0A9P4PZ91</accession>
<keyword evidence="2" id="KW-1185">Reference proteome</keyword>
<reference evidence="1" key="1">
    <citation type="journal article" date="2020" name="Stud. Mycol.">
        <title>101 Dothideomycetes genomes: a test case for predicting lifestyles and emergence of pathogens.</title>
        <authorList>
            <person name="Haridas S."/>
            <person name="Albert R."/>
            <person name="Binder M."/>
            <person name="Bloem J."/>
            <person name="Labutti K."/>
            <person name="Salamov A."/>
            <person name="Andreopoulos B."/>
            <person name="Baker S."/>
            <person name="Barry K."/>
            <person name="Bills G."/>
            <person name="Bluhm B."/>
            <person name="Cannon C."/>
            <person name="Castanera R."/>
            <person name="Culley D."/>
            <person name="Daum C."/>
            <person name="Ezra D."/>
            <person name="Gonzalez J."/>
            <person name="Henrissat B."/>
            <person name="Kuo A."/>
            <person name="Liang C."/>
            <person name="Lipzen A."/>
            <person name="Lutzoni F."/>
            <person name="Magnuson J."/>
            <person name="Mondo S."/>
            <person name="Nolan M."/>
            <person name="Ohm R."/>
            <person name="Pangilinan J."/>
            <person name="Park H.-J."/>
            <person name="Ramirez L."/>
            <person name="Alfaro M."/>
            <person name="Sun H."/>
            <person name="Tritt A."/>
            <person name="Yoshinaga Y."/>
            <person name="Zwiers L.-H."/>
            <person name="Turgeon B."/>
            <person name="Goodwin S."/>
            <person name="Spatafora J."/>
            <person name="Crous P."/>
            <person name="Grigoriev I."/>
        </authorList>
    </citation>
    <scope>NUCLEOTIDE SEQUENCE</scope>
    <source>
        <strain evidence="1">CBS 116435</strain>
    </source>
</reference>
<comment type="caution">
    <text evidence="1">The sequence shown here is derived from an EMBL/GenBank/DDBJ whole genome shotgun (WGS) entry which is preliminary data.</text>
</comment>
<sequence length="243" mass="26607">MYAEIGTCTSEESATPCVLEAEPVESMLISSIDDEGKIKLEQLEGGGQDADSTKNVELLSNLPNLAILHPSFKRAEAALQKVCNGLFEEVGAAKVELGYSSLEIDRLWTTIGRDIDLKLRYPSVKAVACLGPSGAGKSSSMNSILAKRGLAIKNDGGDCGINVTHECMTALPEQAHMYISWAIYYRPKAINKLVERHANTFFKKTFSANAGNVRDNEEEEDGEEEIDTKMDTAYEFSTSSWRI</sequence>
<dbReference type="Proteomes" id="UP000799441">
    <property type="component" value="Unassembled WGS sequence"/>
</dbReference>
<organism evidence="1 2">
    <name type="scientific">Polychaeton citri CBS 116435</name>
    <dbReference type="NCBI Taxonomy" id="1314669"/>
    <lineage>
        <taxon>Eukaryota</taxon>
        <taxon>Fungi</taxon>
        <taxon>Dikarya</taxon>
        <taxon>Ascomycota</taxon>
        <taxon>Pezizomycotina</taxon>
        <taxon>Dothideomycetes</taxon>
        <taxon>Dothideomycetidae</taxon>
        <taxon>Capnodiales</taxon>
        <taxon>Capnodiaceae</taxon>
        <taxon>Polychaeton</taxon>
    </lineage>
</organism>
<gene>
    <name evidence="1" type="ORF">K431DRAFT_298344</name>
</gene>
<dbReference type="AlphaFoldDB" id="A0A9P4PZ91"/>
<proteinExistence type="predicted"/>
<dbReference type="EMBL" id="MU003861">
    <property type="protein sequence ID" value="KAF2716799.1"/>
    <property type="molecule type" value="Genomic_DNA"/>
</dbReference>